<comment type="caution">
    <text evidence="4">The sequence shown here is derived from an EMBL/GenBank/DDBJ whole genome shotgun (WGS) entry which is preliminary data.</text>
</comment>
<protein>
    <recommendedName>
        <fullName evidence="3">K Homology domain-containing protein</fullName>
    </recommendedName>
</protein>
<dbReference type="InterPro" id="IPR009019">
    <property type="entry name" value="KH_sf_prok-type"/>
</dbReference>
<dbReference type="SUPFAM" id="SSF54814">
    <property type="entry name" value="Prokaryotic type KH domain (KH-domain type II)"/>
    <property type="match status" value="1"/>
</dbReference>
<evidence type="ECO:0000313" key="5">
    <source>
        <dbReference type="Proteomes" id="UP000499080"/>
    </source>
</evidence>
<dbReference type="Gene3D" id="3.30.310.210">
    <property type="match status" value="1"/>
</dbReference>
<evidence type="ECO:0000313" key="4">
    <source>
        <dbReference type="EMBL" id="GBO43586.1"/>
    </source>
</evidence>
<evidence type="ECO:0000256" key="2">
    <source>
        <dbReference type="SAM" id="MobiDB-lite"/>
    </source>
</evidence>
<feature type="compositionally biased region" description="Low complexity" evidence="2">
    <location>
        <begin position="27"/>
        <end position="37"/>
    </location>
</feature>
<feature type="non-terminal residue" evidence="4">
    <location>
        <position position="75"/>
    </location>
</feature>
<name>A0A4Y2X3B9_ARAVE</name>
<dbReference type="GO" id="GO:0003723">
    <property type="term" value="F:RNA binding"/>
    <property type="evidence" value="ECO:0007669"/>
    <property type="project" value="UniProtKB-UniRule"/>
</dbReference>
<organism evidence="4 5">
    <name type="scientific">Araneus ventricosus</name>
    <name type="common">Orbweaver spider</name>
    <name type="synonym">Epeira ventricosa</name>
    <dbReference type="NCBI Taxonomy" id="182803"/>
    <lineage>
        <taxon>Eukaryota</taxon>
        <taxon>Metazoa</taxon>
        <taxon>Ecdysozoa</taxon>
        <taxon>Arthropoda</taxon>
        <taxon>Chelicerata</taxon>
        <taxon>Arachnida</taxon>
        <taxon>Araneae</taxon>
        <taxon>Araneomorphae</taxon>
        <taxon>Entelegynae</taxon>
        <taxon>Araneoidea</taxon>
        <taxon>Araneidae</taxon>
        <taxon>Araneus</taxon>
    </lineage>
</organism>
<dbReference type="EMBL" id="BGPR01070074">
    <property type="protein sequence ID" value="GBO43586.1"/>
    <property type="molecule type" value="Genomic_DNA"/>
</dbReference>
<keyword evidence="1" id="KW-0694">RNA-binding</keyword>
<evidence type="ECO:0000259" key="3">
    <source>
        <dbReference type="Pfam" id="PF00013"/>
    </source>
</evidence>
<sequence length="75" mass="8067">MLGAERRLLVRDQQNVGRGRGRGRPDGSGPNFGNNPRNRPDLPEIHYAVPANKCGLVIGKGGETVKNINQVSGAY</sequence>
<proteinExistence type="predicted"/>
<dbReference type="AlphaFoldDB" id="A0A4Y2X3B9"/>
<dbReference type="PROSITE" id="PS50084">
    <property type="entry name" value="KH_TYPE_1"/>
    <property type="match status" value="1"/>
</dbReference>
<keyword evidence="5" id="KW-1185">Reference proteome</keyword>
<feature type="region of interest" description="Disordered" evidence="2">
    <location>
        <begin position="1"/>
        <end position="43"/>
    </location>
</feature>
<dbReference type="Pfam" id="PF00013">
    <property type="entry name" value="KH_1"/>
    <property type="match status" value="1"/>
</dbReference>
<dbReference type="Proteomes" id="UP000499080">
    <property type="component" value="Unassembled WGS sequence"/>
</dbReference>
<reference evidence="4 5" key="1">
    <citation type="journal article" date="2019" name="Sci. Rep.">
        <title>Orb-weaving spider Araneus ventricosus genome elucidates the spidroin gene catalogue.</title>
        <authorList>
            <person name="Kono N."/>
            <person name="Nakamura H."/>
            <person name="Ohtoshi R."/>
            <person name="Moran D.A.P."/>
            <person name="Shinohara A."/>
            <person name="Yoshida Y."/>
            <person name="Fujiwara M."/>
            <person name="Mori M."/>
            <person name="Tomita M."/>
            <person name="Arakawa K."/>
        </authorList>
    </citation>
    <scope>NUCLEOTIDE SEQUENCE [LARGE SCALE GENOMIC DNA]</scope>
</reference>
<feature type="domain" description="K Homology" evidence="3">
    <location>
        <begin position="47"/>
        <end position="74"/>
    </location>
</feature>
<evidence type="ECO:0000256" key="1">
    <source>
        <dbReference type="PROSITE-ProRule" id="PRU00117"/>
    </source>
</evidence>
<dbReference type="InterPro" id="IPR004088">
    <property type="entry name" value="KH_dom_type_1"/>
</dbReference>
<accession>A0A4Y2X3B9</accession>
<gene>
    <name evidence="4" type="ORF">AVEN_132064_1</name>
</gene>
<dbReference type="OrthoDB" id="5204190at2759"/>
<feature type="compositionally biased region" description="Basic and acidic residues" evidence="2">
    <location>
        <begin position="1"/>
        <end position="10"/>
    </location>
</feature>